<dbReference type="GO" id="GO:0016567">
    <property type="term" value="P:protein ubiquitination"/>
    <property type="evidence" value="ECO:0007669"/>
    <property type="project" value="UniProtKB-UniPathway"/>
</dbReference>
<organism evidence="4 6">
    <name type="scientific">Dracunculus medinensis</name>
    <name type="common">Guinea worm</name>
    <dbReference type="NCBI Taxonomy" id="318479"/>
    <lineage>
        <taxon>Eukaryota</taxon>
        <taxon>Metazoa</taxon>
        <taxon>Ecdysozoa</taxon>
        <taxon>Nematoda</taxon>
        <taxon>Chromadorea</taxon>
        <taxon>Rhabditida</taxon>
        <taxon>Spirurina</taxon>
        <taxon>Dracunculoidea</taxon>
        <taxon>Dracunculidae</taxon>
        <taxon>Dracunculus</taxon>
    </lineage>
</organism>
<dbReference type="GO" id="GO:0045121">
    <property type="term" value="C:membrane raft"/>
    <property type="evidence" value="ECO:0007669"/>
    <property type="project" value="TreeGrafter"/>
</dbReference>
<dbReference type="GO" id="GO:0007166">
    <property type="term" value="P:cell surface receptor signaling pathway"/>
    <property type="evidence" value="ECO:0007669"/>
    <property type="project" value="InterPro"/>
</dbReference>
<dbReference type="GO" id="GO:0008270">
    <property type="term" value="F:zinc ion binding"/>
    <property type="evidence" value="ECO:0007669"/>
    <property type="project" value="UniProtKB-KW"/>
</dbReference>
<keyword evidence="1" id="KW-0479">Metal-binding</keyword>
<evidence type="ECO:0000313" key="6">
    <source>
        <dbReference type="WBParaSite" id="DME_0000190301-mRNA-1"/>
    </source>
</evidence>
<evidence type="ECO:0000259" key="2">
    <source>
        <dbReference type="PROSITE" id="PS51506"/>
    </source>
</evidence>
<evidence type="ECO:0000313" key="5">
    <source>
        <dbReference type="Proteomes" id="UP000274756"/>
    </source>
</evidence>
<dbReference type="Pfam" id="PF02761">
    <property type="entry name" value="Cbl_N2"/>
    <property type="match status" value="1"/>
</dbReference>
<dbReference type="WBParaSite" id="DME_0000190301-mRNA-1">
    <property type="protein sequence ID" value="DME_0000190301-mRNA-1"/>
    <property type="gene ID" value="DME_0000190301"/>
</dbReference>
<dbReference type="InterPro" id="IPR024159">
    <property type="entry name" value="Cbl_PTB"/>
</dbReference>
<dbReference type="Proteomes" id="UP000274756">
    <property type="component" value="Unassembled WGS sequence"/>
</dbReference>
<dbReference type="GO" id="GO:0017124">
    <property type="term" value="F:SH3 domain binding"/>
    <property type="evidence" value="ECO:0007669"/>
    <property type="project" value="TreeGrafter"/>
</dbReference>
<dbReference type="InterPro" id="IPR036537">
    <property type="entry name" value="Adaptor_Cbl_N_dom_sf"/>
</dbReference>
<dbReference type="OrthoDB" id="7237699at2759"/>
<reference evidence="3 5" key="2">
    <citation type="submission" date="2018-11" db="EMBL/GenBank/DDBJ databases">
        <authorList>
            <consortium name="Pathogen Informatics"/>
        </authorList>
    </citation>
    <scope>NUCLEOTIDE SEQUENCE [LARGE SCALE GENOMIC DNA]</scope>
</reference>
<dbReference type="SUPFAM" id="SSF47473">
    <property type="entry name" value="EF-hand"/>
    <property type="match status" value="1"/>
</dbReference>
<dbReference type="PROSITE" id="PS51506">
    <property type="entry name" value="CBL_PTB"/>
    <property type="match status" value="1"/>
</dbReference>
<comment type="function">
    <text evidence="1">E3 ubiquitin-protein ligase which accepts ubiquitin from specific E2 ubiquitin-conjugating enzymes, and transfers it to substrates, generally promoting their degradation by the proteasome.</text>
</comment>
<dbReference type="Pfam" id="PF02262">
    <property type="entry name" value="Cbl_N"/>
    <property type="match status" value="1"/>
</dbReference>
<dbReference type="SUPFAM" id="SSF47668">
    <property type="entry name" value="N-terminal domain of cbl (N-cbl)"/>
    <property type="match status" value="1"/>
</dbReference>
<sequence>MDNIVKFCQQPRLNLKNSPPFILDILPDTFQTLSTIIARDSNCLKENYYLQLFVENLHLKCKQTLKLFKEDRERIFDEGSSSRRNLTKLSLIFSHMLAELKAEFPDGIFIGENFRITKKEADAFWKESFGNKTTVHWLEFRAALNKVHKLNTGLETLALKSTIDLTMNEHISNFEFDVFTRFTSLQI</sequence>
<dbReference type="InterPro" id="IPR014741">
    <property type="entry name" value="Adaptor_Cbl_EF_hand-like"/>
</dbReference>
<dbReference type="GO" id="GO:0001784">
    <property type="term" value="F:phosphotyrosine residue binding"/>
    <property type="evidence" value="ECO:0007669"/>
    <property type="project" value="UniProtKB-UniRule"/>
</dbReference>
<dbReference type="EMBL" id="UYYG01001155">
    <property type="protein sequence ID" value="VDN56290.1"/>
    <property type="molecule type" value="Genomic_DNA"/>
</dbReference>
<dbReference type="STRING" id="318479.A0A0N4U506"/>
<evidence type="ECO:0000313" key="3">
    <source>
        <dbReference type="EMBL" id="VDN56290.1"/>
    </source>
</evidence>
<dbReference type="InterPro" id="IPR011992">
    <property type="entry name" value="EF-hand-dom_pair"/>
</dbReference>
<keyword evidence="1" id="KW-0106">Calcium</keyword>
<dbReference type="GO" id="GO:0005509">
    <property type="term" value="F:calcium ion binding"/>
    <property type="evidence" value="ECO:0007669"/>
    <property type="project" value="UniProtKB-UniRule"/>
</dbReference>
<reference evidence="6" key="1">
    <citation type="submission" date="2017-02" db="UniProtKB">
        <authorList>
            <consortium name="WormBaseParasite"/>
        </authorList>
    </citation>
    <scope>IDENTIFICATION</scope>
</reference>
<keyword evidence="5" id="KW-1185">Reference proteome</keyword>
<dbReference type="GO" id="GO:0005886">
    <property type="term" value="C:plasma membrane"/>
    <property type="evidence" value="ECO:0007669"/>
    <property type="project" value="TreeGrafter"/>
</dbReference>
<dbReference type="EC" id="2.3.2.27" evidence="1"/>
<dbReference type="InterPro" id="IPR003153">
    <property type="entry name" value="Adaptor_Cbl_N_hlx"/>
</dbReference>
<comment type="domain">
    <text evidence="1">The N-terminus is composed of the phosphotyrosine binding (PTB) domain, a short linker region and the RING-type zinc finger. The PTB domain, which is also called TKB (tyrosine kinase binding) domain, is composed of three different subdomains: a four-helix bundle (4H), a calcium-binding EF hand and a divergent SH2 domain.</text>
</comment>
<comment type="catalytic activity">
    <reaction evidence="1">
        <text>S-ubiquitinyl-[E2 ubiquitin-conjugating enzyme]-L-cysteine + [acceptor protein]-L-lysine = [E2 ubiquitin-conjugating enzyme]-L-cysteine + N(6)-ubiquitinyl-[acceptor protein]-L-lysine.</text>
        <dbReference type="EC" id="2.3.2.27"/>
    </reaction>
</comment>
<dbReference type="AlphaFoldDB" id="A0A0N4U506"/>
<dbReference type="GO" id="GO:0030971">
    <property type="term" value="F:receptor tyrosine kinase binding"/>
    <property type="evidence" value="ECO:0007669"/>
    <property type="project" value="TreeGrafter"/>
</dbReference>
<evidence type="ECO:0000313" key="4">
    <source>
        <dbReference type="Proteomes" id="UP000038040"/>
    </source>
</evidence>
<name>A0A0N4U506_DRAME</name>
<accession>A0A0N4U506</accession>
<keyword evidence="1" id="KW-0862">Zinc</keyword>
<protein>
    <recommendedName>
        <fullName evidence="1">E3 ubiquitin-protein ligase CBL</fullName>
        <ecNumber evidence="1">2.3.2.27</ecNumber>
    </recommendedName>
</protein>
<feature type="domain" description="Cbl-PTB" evidence="2">
    <location>
        <begin position="1"/>
        <end position="187"/>
    </location>
</feature>
<dbReference type="UniPathway" id="UPA00143"/>
<evidence type="ECO:0000256" key="1">
    <source>
        <dbReference type="RuleBase" id="RU367001"/>
    </source>
</evidence>
<dbReference type="Proteomes" id="UP000038040">
    <property type="component" value="Unplaced"/>
</dbReference>
<dbReference type="Gene3D" id="1.10.238.10">
    <property type="entry name" value="EF-hand"/>
    <property type="match status" value="1"/>
</dbReference>
<dbReference type="InterPro" id="IPR024162">
    <property type="entry name" value="Adaptor_Cbl"/>
</dbReference>
<dbReference type="PANTHER" id="PTHR23007:SF11">
    <property type="entry name" value="E3 UBIQUITIN-PROTEIN LIGASE CBL"/>
    <property type="match status" value="1"/>
</dbReference>
<gene>
    <name evidence="3" type="ORF">DME_LOCUS6263</name>
</gene>
<comment type="pathway">
    <text evidence="1">Protein modification; protein ubiquitination.</text>
</comment>
<keyword evidence="1" id="KW-0863">Zinc-finger</keyword>
<dbReference type="GO" id="GO:0023051">
    <property type="term" value="P:regulation of signaling"/>
    <property type="evidence" value="ECO:0007669"/>
    <property type="project" value="InterPro"/>
</dbReference>
<proteinExistence type="predicted"/>
<dbReference type="PANTHER" id="PTHR23007">
    <property type="entry name" value="CBL"/>
    <property type="match status" value="1"/>
</dbReference>
<dbReference type="Gene3D" id="1.20.930.20">
    <property type="entry name" value="Adaptor protein Cbl, N-terminal domain"/>
    <property type="match status" value="1"/>
</dbReference>
<keyword evidence="1" id="KW-0808">Transferase</keyword>
<dbReference type="GO" id="GO:0061630">
    <property type="term" value="F:ubiquitin protein ligase activity"/>
    <property type="evidence" value="ECO:0007669"/>
    <property type="project" value="UniProtKB-EC"/>
</dbReference>
<keyword evidence="1" id="KW-0833">Ubl conjugation pathway</keyword>